<gene>
    <name evidence="6" type="ORF">CCH79_00012413</name>
</gene>
<evidence type="ECO:0000256" key="2">
    <source>
        <dbReference type="ARBA" id="ARBA00022525"/>
    </source>
</evidence>
<keyword evidence="7" id="KW-1185">Reference proteome</keyword>
<keyword evidence="3 5" id="KW-0732">Signal</keyword>
<dbReference type="InterPro" id="IPR012674">
    <property type="entry name" value="Calycin"/>
</dbReference>
<organism evidence="6 7">
    <name type="scientific">Gambusia affinis</name>
    <name type="common">Western mosquitofish</name>
    <name type="synonym">Heterandria affinis</name>
    <dbReference type="NCBI Taxonomy" id="33528"/>
    <lineage>
        <taxon>Eukaryota</taxon>
        <taxon>Metazoa</taxon>
        <taxon>Chordata</taxon>
        <taxon>Craniata</taxon>
        <taxon>Vertebrata</taxon>
        <taxon>Euteleostomi</taxon>
        <taxon>Actinopterygii</taxon>
        <taxon>Neopterygii</taxon>
        <taxon>Teleostei</taxon>
        <taxon>Neoteleostei</taxon>
        <taxon>Acanthomorphata</taxon>
        <taxon>Ovalentaria</taxon>
        <taxon>Atherinomorphae</taxon>
        <taxon>Cyprinodontiformes</taxon>
        <taxon>Poeciliidae</taxon>
        <taxon>Poeciliinae</taxon>
        <taxon>Gambusia</taxon>
    </lineage>
</organism>
<sequence length="386" mass="43036">MESLHVAVAVFSLLSLGQTAPTTNCESLTQQIQISGRDQLLGRWNYIAESTDIRGSKELLEISRGTVWLNYVAANEENIMIGSMHLKTFGQCFSMTFNSTLESNTLTFDYPYSSTGFHLKTGCPDCRVVYSNITFGRSSYRAVQLLSRRMKVSAAELEEYKKQVECLNLPEAAILDPEQGFCPDPSVSKDSKSFDMTSFMGTSNMSMIDEIFQSGAAVKTFSEVFSQLSSTLTAPVTSCENMTQPIHHPERDKVLGRWNFVVFASAVPLILPISIWVDVKAITQDDKIITTQHPKMSDTCQRVDSNITLTNNTLSSELPLAYRASFLPTSCPDCILLHVSHTGRSSFRSLELISRRTVVKDHEMEEFKKLAECLNLGLVEIQDPST</sequence>
<keyword evidence="4" id="KW-0325">Glycoprotein</keyword>
<evidence type="ECO:0000256" key="5">
    <source>
        <dbReference type="SAM" id="SignalP"/>
    </source>
</evidence>
<feature type="non-terminal residue" evidence="6">
    <location>
        <position position="386"/>
    </location>
</feature>
<name>A0A315WAG7_GAMAF</name>
<reference evidence="6 7" key="1">
    <citation type="journal article" date="2018" name="G3 (Bethesda)">
        <title>A High-Quality Reference Genome for the Invasive Mosquitofish Gambusia affinis Using a Chicago Library.</title>
        <authorList>
            <person name="Hoffberg S.L."/>
            <person name="Troendle N.J."/>
            <person name="Glenn T.C."/>
            <person name="Mahmud O."/>
            <person name="Louha S."/>
            <person name="Chalopin D."/>
            <person name="Bennetzen J.L."/>
            <person name="Mauricio R."/>
        </authorList>
    </citation>
    <scope>NUCLEOTIDE SEQUENCE [LARGE SCALE GENOMIC DNA]</scope>
    <source>
        <strain evidence="6">NE01/NJP1002.9</strain>
        <tissue evidence="6">Muscle</tissue>
    </source>
</reference>
<dbReference type="SUPFAM" id="SSF50814">
    <property type="entry name" value="Lipocalins"/>
    <property type="match status" value="2"/>
</dbReference>
<evidence type="ECO:0008006" key="8">
    <source>
        <dbReference type="Google" id="ProtNLM"/>
    </source>
</evidence>
<protein>
    <recommendedName>
        <fullName evidence="8">Apolipoprotein M</fullName>
    </recommendedName>
</protein>
<evidence type="ECO:0000313" key="7">
    <source>
        <dbReference type="Proteomes" id="UP000250572"/>
    </source>
</evidence>
<dbReference type="PANTHER" id="PTHR11967:SF2">
    <property type="entry name" value="ALPHA-1-ACID GLYCOPROTEIN 1"/>
    <property type="match status" value="1"/>
</dbReference>
<keyword evidence="2" id="KW-0964">Secreted</keyword>
<dbReference type="EMBL" id="NHOQ01000158">
    <property type="protein sequence ID" value="PWA32754.1"/>
    <property type="molecule type" value="Genomic_DNA"/>
</dbReference>
<feature type="chain" id="PRO_5016402919" description="Apolipoprotein M" evidence="5">
    <location>
        <begin position="20"/>
        <end position="386"/>
    </location>
</feature>
<dbReference type="PANTHER" id="PTHR11967">
    <property type="entry name" value="ALPHA-1-ACID GLYCOPROTEIN"/>
    <property type="match status" value="1"/>
</dbReference>
<dbReference type="Gene3D" id="2.40.128.20">
    <property type="match status" value="2"/>
</dbReference>
<evidence type="ECO:0000256" key="1">
    <source>
        <dbReference type="ARBA" id="ARBA00004613"/>
    </source>
</evidence>
<accession>A0A315WAG7</accession>
<evidence type="ECO:0000313" key="6">
    <source>
        <dbReference type="EMBL" id="PWA32754.1"/>
    </source>
</evidence>
<dbReference type="GO" id="GO:0005576">
    <property type="term" value="C:extracellular region"/>
    <property type="evidence" value="ECO:0007669"/>
    <property type="project" value="UniProtKB-SubCell"/>
</dbReference>
<dbReference type="AlphaFoldDB" id="A0A315WAG7"/>
<evidence type="ECO:0000256" key="4">
    <source>
        <dbReference type="ARBA" id="ARBA00023180"/>
    </source>
</evidence>
<evidence type="ECO:0000256" key="3">
    <source>
        <dbReference type="ARBA" id="ARBA00022729"/>
    </source>
</evidence>
<feature type="signal peptide" evidence="5">
    <location>
        <begin position="1"/>
        <end position="19"/>
    </location>
</feature>
<comment type="subcellular location">
    <subcellularLocation>
        <location evidence="1">Secreted</location>
    </subcellularLocation>
</comment>
<comment type="caution">
    <text evidence="6">The sequence shown here is derived from an EMBL/GenBank/DDBJ whole genome shotgun (WGS) entry which is preliminary data.</text>
</comment>
<proteinExistence type="predicted"/>
<dbReference type="Proteomes" id="UP000250572">
    <property type="component" value="Unassembled WGS sequence"/>
</dbReference>